<dbReference type="RefSeq" id="WP_169344684.1">
    <property type="nucleotide sequence ID" value="NZ_JABBJJ010000038.1"/>
</dbReference>
<accession>A0A848LAX1</accession>
<proteinExistence type="predicted"/>
<sequence length="127" mass="14178">MTYIPDFDVEAVLSTLESVSKTQPEDSKERGAIQLAAISLLYVRHAGKLDDFRRYYQEFFDPSFQIKVSHEFATREEADAWLASGTGIHGERVKIAGKGFQVVRLPGRGMRFLSAPLPSELASSEPD</sequence>
<dbReference type="AlphaFoldDB" id="A0A848LAX1"/>
<name>A0A848LAX1_9BACT</name>
<protein>
    <submittedName>
        <fullName evidence="1">Uncharacterized protein</fullName>
    </submittedName>
</protein>
<evidence type="ECO:0000313" key="2">
    <source>
        <dbReference type="Proteomes" id="UP000518300"/>
    </source>
</evidence>
<reference evidence="1 2" key="1">
    <citation type="submission" date="2020-04" db="EMBL/GenBank/DDBJ databases">
        <title>Draft genome of Pyxidicoccus fallax type strain.</title>
        <authorList>
            <person name="Whitworth D.E."/>
        </authorList>
    </citation>
    <scope>NUCLEOTIDE SEQUENCE [LARGE SCALE GENOMIC DNA]</scope>
    <source>
        <strain evidence="1 2">DSM 14698</strain>
    </source>
</reference>
<keyword evidence="2" id="KW-1185">Reference proteome</keyword>
<evidence type="ECO:0000313" key="1">
    <source>
        <dbReference type="EMBL" id="NMO15392.1"/>
    </source>
</evidence>
<dbReference type="EMBL" id="JABBJJ010000038">
    <property type="protein sequence ID" value="NMO15392.1"/>
    <property type="molecule type" value="Genomic_DNA"/>
</dbReference>
<dbReference type="Proteomes" id="UP000518300">
    <property type="component" value="Unassembled WGS sequence"/>
</dbReference>
<gene>
    <name evidence="1" type="ORF">HG543_11075</name>
</gene>
<organism evidence="1 2">
    <name type="scientific">Pyxidicoccus fallax</name>
    <dbReference type="NCBI Taxonomy" id="394095"/>
    <lineage>
        <taxon>Bacteria</taxon>
        <taxon>Pseudomonadati</taxon>
        <taxon>Myxococcota</taxon>
        <taxon>Myxococcia</taxon>
        <taxon>Myxococcales</taxon>
        <taxon>Cystobacterineae</taxon>
        <taxon>Myxococcaceae</taxon>
        <taxon>Pyxidicoccus</taxon>
    </lineage>
</organism>
<comment type="caution">
    <text evidence="1">The sequence shown here is derived from an EMBL/GenBank/DDBJ whole genome shotgun (WGS) entry which is preliminary data.</text>
</comment>